<evidence type="ECO:0000256" key="2">
    <source>
        <dbReference type="ARBA" id="ARBA00023043"/>
    </source>
</evidence>
<sequence length="371" mass="41837">MSRRTTKNQAVDFFRGLAKAIELDNALYAARVMVLCISTTAIEPRYLCAYIKGVEIVNKEKRPCSLKDMMLAVSAASGDIALLEKPTLTPALLLRQTHDLLPSALKAAIVADQYTILERILEYLVENVKGKRDSGSWKNMRNTAQKTGKALCMAIRLHKNVVENLLFDFRDKNELFARFAPDELGNWPVNDAIGYCNIDLLYRVLEVDHPGFVAHIDGGFNGYYDLTSQTMKTLCRRRTEMWEMLLKDGIVGSDKVYFNKTPLQYALQRRRYDIAHILIENGAAIDGITPEGHTILWLASNEGHSKDIEFLLNQGADPNSRGKGGISAISAARSSGYSKCLFLLEAVRDHGKEYLKRPDLWDVYEFENFGF</sequence>
<dbReference type="AlphaFoldDB" id="A0A4Q4SS74"/>
<organism evidence="4 5">
    <name type="scientific">Alternaria arborescens</name>
    <dbReference type="NCBI Taxonomy" id="156630"/>
    <lineage>
        <taxon>Eukaryota</taxon>
        <taxon>Fungi</taxon>
        <taxon>Dikarya</taxon>
        <taxon>Ascomycota</taxon>
        <taxon>Pezizomycotina</taxon>
        <taxon>Dothideomycetes</taxon>
        <taxon>Pleosporomycetidae</taxon>
        <taxon>Pleosporales</taxon>
        <taxon>Pleosporineae</taxon>
        <taxon>Pleosporaceae</taxon>
        <taxon>Alternaria</taxon>
        <taxon>Alternaria sect. Alternaria</taxon>
    </lineage>
</organism>
<dbReference type="Gene3D" id="1.25.40.20">
    <property type="entry name" value="Ankyrin repeat-containing domain"/>
    <property type="match status" value="1"/>
</dbReference>
<dbReference type="PROSITE" id="PS50088">
    <property type="entry name" value="ANK_REPEAT"/>
    <property type="match status" value="2"/>
</dbReference>
<dbReference type="EMBL" id="PEJP01000001">
    <property type="protein sequence ID" value="RYO73431.1"/>
    <property type="molecule type" value="Genomic_DNA"/>
</dbReference>
<feature type="repeat" description="ANK" evidence="3">
    <location>
        <begin position="258"/>
        <end position="290"/>
    </location>
</feature>
<dbReference type="PROSITE" id="PS50297">
    <property type="entry name" value="ANK_REP_REGION"/>
    <property type="match status" value="2"/>
</dbReference>
<dbReference type="OrthoDB" id="341259at2759"/>
<feature type="repeat" description="ANK" evidence="3">
    <location>
        <begin position="291"/>
        <end position="323"/>
    </location>
</feature>
<dbReference type="InterPro" id="IPR002110">
    <property type="entry name" value="Ankyrin_rpt"/>
</dbReference>
<dbReference type="PANTHER" id="PTHR24198:SF165">
    <property type="entry name" value="ANKYRIN REPEAT-CONTAINING PROTEIN-RELATED"/>
    <property type="match status" value="1"/>
</dbReference>
<gene>
    <name evidence="4" type="ORF">AA0113_g202</name>
</gene>
<protein>
    <submittedName>
        <fullName evidence="4">Uncharacterized protein</fullName>
    </submittedName>
</protein>
<evidence type="ECO:0000256" key="3">
    <source>
        <dbReference type="PROSITE-ProRule" id="PRU00023"/>
    </source>
</evidence>
<dbReference type="PANTHER" id="PTHR24198">
    <property type="entry name" value="ANKYRIN REPEAT AND PROTEIN KINASE DOMAIN-CONTAINING PROTEIN"/>
    <property type="match status" value="1"/>
</dbReference>
<name>A0A4Q4SS74_9PLEO</name>
<keyword evidence="2 3" id="KW-0040">ANK repeat</keyword>
<comment type="caution">
    <text evidence="4">The sequence shown here is derived from an EMBL/GenBank/DDBJ whole genome shotgun (WGS) entry which is preliminary data.</text>
</comment>
<dbReference type="SUPFAM" id="SSF48403">
    <property type="entry name" value="Ankyrin repeat"/>
    <property type="match status" value="1"/>
</dbReference>
<dbReference type="Proteomes" id="UP000293823">
    <property type="component" value="Unassembled WGS sequence"/>
</dbReference>
<evidence type="ECO:0000313" key="4">
    <source>
        <dbReference type="EMBL" id="RYO73431.1"/>
    </source>
</evidence>
<reference evidence="5" key="1">
    <citation type="journal article" date="2019" name="bioRxiv">
        <title>Genomics, evolutionary history and diagnostics of the Alternaria alternata species group including apple and Asian pear pathotypes.</title>
        <authorList>
            <person name="Armitage A.D."/>
            <person name="Cockerton H.M."/>
            <person name="Sreenivasaprasad S."/>
            <person name="Woodhall J.W."/>
            <person name="Lane C.R."/>
            <person name="Harrison R.J."/>
            <person name="Clarkson J.P."/>
        </authorList>
    </citation>
    <scope>NUCLEOTIDE SEQUENCE [LARGE SCALE GENOMIC DNA]</scope>
    <source>
        <strain evidence="5">RGR 97.0016</strain>
    </source>
</reference>
<keyword evidence="1" id="KW-0677">Repeat</keyword>
<dbReference type="SMART" id="SM00248">
    <property type="entry name" value="ANK"/>
    <property type="match status" value="2"/>
</dbReference>
<evidence type="ECO:0000313" key="5">
    <source>
        <dbReference type="Proteomes" id="UP000293823"/>
    </source>
</evidence>
<keyword evidence="5" id="KW-1185">Reference proteome</keyword>
<evidence type="ECO:0000256" key="1">
    <source>
        <dbReference type="ARBA" id="ARBA00022737"/>
    </source>
</evidence>
<proteinExistence type="predicted"/>
<dbReference type="InterPro" id="IPR036770">
    <property type="entry name" value="Ankyrin_rpt-contain_sf"/>
</dbReference>
<dbReference type="Pfam" id="PF12796">
    <property type="entry name" value="Ank_2"/>
    <property type="match status" value="1"/>
</dbReference>
<accession>A0A4Q4SS74</accession>